<dbReference type="GO" id="GO:0042147">
    <property type="term" value="P:retrograde transport, endosome to Golgi"/>
    <property type="evidence" value="ECO:0007669"/>
    <property type="project" value="TreeGrafter"/>
</dbReference>
<name>A0AA36G4H1_9BILA</name>
<dbReference type="EMBL" id="CATQJA010002639">
    <property type="protein sequence ID" value="CAJ0575519.1"/>
    <property type="molecule type" value="Genomic_DNA"/>
</dbReference>
<dbReference type="GO" id="GO:0016020">
    <property type="term" value="C:membrane"/>
    <property type="evidence" value="ECO:0007669"/>
    <property type="project" value="UniProtKB-SubCell"/>
</dbReference>
<evidence type="ECO:0000256" key="5">
    <source>
        <dbReference type="SAM" id="Phobius"/>
    </source>
</evidence>
<dbReference type="FunFam" id="1.20.1280.290:FF:000008">
    <property type="entry name" value="PQ-loop repeat-containing protein 1"/>
    <property type="match status" value="1"/>
</dbReference>
<feature type="transmembrane region" description="Helical" evidence="5">
    <location>
        <begin position="118"/>
        <end position="138"/>
    </location>
</feature>
<reference evidence="6" key="1">
    <citation type="submission" date="2023-06" db="EMBL/GenBank/DDBJ databases">
        <authorList>
            <person name="Delattre M."/>
        </authorList>
    </citation>
    <scope>NUCLEOTIDE SEQUENCE</scope>
    <source>
        <strain evidence="6">AF72</strain>
    </source>
</reference>
<keyword evidence="3 5" id="KW-1133">Transmembrane helix</keyword>
<comment type="subcellular location">
    <subcellularLocation>
        <location evidence="1">Membrane</location>
        <topology evidence="1">Multi-pass membrane protein</topology>
    </subcellularLocation>
</comment>
<organism evidence="6 7">
    <name type="scientific">Mesorhabditis spiculigera</name>
    <dbReference type="NCBI Taxonomy" id="96644"/>
    <lineage>
        <taxon>Eukaryota</taxon>
        <taxon>Metazoa</taxon>
        <taxon>Ecdysozoa</taxon>
        <taxon>Nematoda</taxon>
        <taxon>Chromadorea</taxon>
        <taxon>Rhabditida</taxon>
        <taxon>Rhabditina</taxon>
        <taxon>Rhabditomorpha</taxon>
        <taxon>Rhabditoidea</taxon>
        <taxon>Rhabditidae</taxon>
        <taxon>Mesorhabditinae</taxon>
        <taxon>Mesorhabditis</taxon>
    </lineage>
</organism>
<keyword evidence="7" id="KW-1185">Reference proteome</keyword>
<gene>
    <name evidence="6" type="ORF">MSPICULIGERA_LOCUS13829</name>
</gene>
<comment type="caution">
    <text evidence="6">The sequence shown here is derived from an EMBL/GenBank/DDBJ whole genome shotgun (WGS) entry which is preliminary data.</text>
</comment>
<evidence type="ECO:0000256" key="1">
    <source>
        <dbReference type="ARBA" id="ARBA00004141"/>
    </source>
</evidence>
<evidence type="ECO:0000313" key="6">
    <source>
        <dbReference type="EMBL" id="CAJ0575519.1"/>
    </source>
</evidence>
<dbReference type="GO" id="GO:0005829">
    <property type="term" value="C:cytosol"/>
    <property type="evidence" value="ECO:0007669"/>
    <property type="project" value="GOC"/>
</dbReference>
<keyword evidence="2 5" id="KW-0812">Transmembrane</keyword>
<dbReference type="InterPro" id="IPR052241">
    <property type="entry name" value="SLC66/Scramblase_ANY1"/>
</dbReference>
<feature type="non-terminal residue" evidence="6">
    <location>
        <position position="1"/>
    </location>
</feature>
<evidence type="ECO:0000256" key="4">
    <source>
        <dbReference type="ARBA" id="ARBA00023136"/>
    </source>
</evidence>
<keyword evidence="4 5" id="KW-0472">Membrane</keyword>
<dbReference type="PANTHER" id="PTHR14856">
    <property type="entry name" value="PQ-LOOP REPEAT-CONTAINING PROTEIN 1-LIKE PROTEIN"/>
    <property type="match status" value="1"/>
</dbReference>
<feature type="transmembrane region" description="Helical" evidence="5">
    <location>
        <begin position="90"/>
        <end position="112"/>
    </location>
</feature>
<evidence type="ECO:0000256" key="3">
    <source>
        <dbReference type="ARBA" id="ARBA00022989"/>
    </source>
</evidence>
<dbReference type="Pfam" id="PF04193">
    <property type="entry name" value="PQ-loop"/>
    <property type="match status" value="1"/>
</dbReference>
<protein>
    <submittedName>
        <fullName evidence="6">Uncharacterized protein</fullName>
    </submittedName>
</protein>
<evidence type="ECO:0000313" key="7">
    <source>
        <dbReference type="Proteomes" id="UP001177023"/>
    </source>
</evidence>
<sequence length="160" mass="18006">MGRAVDNDQLQPLIDNDLPDGNDTFSPAAIVYQGDAAVIEAEEKRLTFWQAKVALAQAFFAGLADFFIIFGGAIPYVFQYVEIYHRKNAQGFSLFVCLVLCVANILRILFWVGKRFEWQLLAQSVVMFTAMIIMLEISTRMNRKHTPKALRKSVIVGPSS</sequence>
<dbReference type="GO" id="GO:0045332">
    <property type="term" value="P:phospholipid translocation"/>
    <property type="evidence" value="ECO:0007669"/>
    <property type="project" value="TreeGrafter"/>
</dbReference>
<dbReference type="AlphaFoldDB" id="A0AA36G4H1"/>
<dbReference type="GO" id="GO:0005768">
    <property type="term" value="C:endosome"/>
    <property type="evidence" value="ECO:0007669"/>
    <property type="project" value="TreeGrafter"/>
</dbReference>
<proteinExistence type="predicted"/>
<dbReference type="InterPro" id="IPR006603">
    <property type="entry name" value="PQ-loop_rpt"/>
</dbReference>
<dbReference type="Gene3D" id="1.20.1280.290">
    <property type="match status" value="1"/>
</dbReference>
<evidence type="ECO:0000256" key="2">
    <source>
        <dbReference type="ARBA" id="ARBA00022692"/>
    </source>
</evidence>
<feature type="transmembrane region" description="Helical" evidence="5">
    <location>
        <begin position="54"/>
        <end position="78"/>
    </location>
</feature>
<dbReference type="PANTHER" id="PTHR14856:SF9">
    <property type="entry name" value="PQ-LOOP REPEAT-CONTAINING PROTEIN 1"/>
    <property type="match status" value="1"/>
</dbReference>
<accession>A0AA36G4H1</accession>
<dbReference type="GO" id="GO:0005802">
    <property type="term" value="C:trans-Golgi network"/>
    <property type="evidence" value="ECO:0007669"/>
    <property type="project" value="TreeGrafter"/>
</dbReference>
<dbReference type="Proteomes" id="UP001177023">
    <property type="component" value="Unassembled WGS sequence"/>
</dbReference>